<feature type="domain" description="Isopenicillin N synthase-like Fe(2+) 2OG dioxygenase" evidence="5">
    <location>
        <begin position="175"/>
        <end position="252"/>
    </location>
</feature>
<keyword evidence="8" id="KW-1185">Reference proteome</keyword>
<dbReference type="OrthoDB" id="288590at2759"/>
<dbReference type="InterPro" id="IPR044861">
    <property type="entry name" value="IPNS-like_FE2OG_OXY"/>
</dbReference>
<keyword evidence="3" id="KW-0560">Oxidoreductase</keyword>
<evidence type="ECO:0000256" key="3">
    <source>
        <dbReference type="ARBA" id="ARBA00023002"/>
    </source>
</evidence>
<evidence type="ECO:0000256" key="1">
    <source>
        <dbReference type="ARBA" id="ARBA00001961"/>
    </source>
</evidence>
<comment type="cofactor">
    <cofactor evidence="1">
        <name>L-ascorbate</name>
        <dbReference type="ChEBI" id="CHEBI:38290"/>
    </cofactor>
</comment>
<accession>A0A5J9UCA1</accession>
<dbReference type="PANTHER" id="PTHR47990">
    <property type="entry name" value="2-OXOGLUTARATE (2OG) AND FE(II)-DEPENDENT OXYGENASE SUPERFAMILY PROTEIN-RELATED"/>
    <property type="match status" value="1"/>
</dbReference>
<evidence type="ECO:0008006" key="9">
    <source>
        <dbReference type="Google" id="ProtNLM"/>
    </source>
</evidence>
<evidence type="ECO:0000259" key="5">
    <source>
        <dbReference type="Pfam" id="PF03171"/>
    </source>
</evidence>
<dbReference type="InterPro" id="IPR027443">
    <property type="entry name" value="IPNS-like_sf"/>
</dbReference>
<dbReference type="Pfam" id="PF03171">
    <property type="entry name" value="2OG-FeII_Oxy"/>
    <property type="match status" value="1"/>
</dbReference>
<dbReference type="Proteomes" id="UP000324897">
    <property type="component" value="Unassembled WGS sequence"/>
</dbReference>
<dbReference type="Pfam" id="PF14226">
    <property type="entry name" value="DIOX_N"/>
    <property type="match status" value="1"/>
</dbReference>
<keyword evidence="2" id="KW-0479">Metal-binding</keyword>
<dbReference type="Gramene" id="TVU20800">
    <property type="protein sequence ID" value="TVU20800"/>
    <property type="gene ID" value="EJB05_30396"/>
</dbReference>
<reference evidence="7 8" key="1">
    <citation type="journal article" date="2019" name="Sci. Rep.">
        <title>A high-quality genome of Eragrostis curvula grass provides insights into Poaceae evolution and supports new strategies to enhance forage quality.</title>
        <authorList>
            <person name="Carballo J."/>
            <person name="Santos B.A.C.M."/>
            <person name="Zappacosta D."/>
            <person name="Garbus I."/>
            <person name="Selva J.P."/>
            <person name="Gallo C.A."/>
            <person name="Diaz A."/>
            <person name="Albertini E."/>
            <person name="Caccamo M."/>
            <person name="Echenique V."/>
        </authorList>
    </citation>
    <scope>NUCLEOTIDE SEQUENCE [LARGE SCALE GENOMIC DNA]</scope>
    <source>
        <strain evidence="8">cv. Victoria</strain>
        <tissue evidence="7">Leaf</tissue>
    </source>
</reference>
<dbReference type="InterPro" id="IPR026992">
    <property type="entry name" value="DIOX_N"/>
</dbReference>
<dbReference type="SUPFAM" id="SSF51197">
    <property type="entry name" value="Clavaminate synthase-like"/>
    <property type="match status" value="1"/>
</dbReference>
<feature type="non-terminal residue" evidence="7">
    <location>
        <position position="1"/>
    </location>
</feature>
<evidence type="ECO:0000256" key="2">
    <source>
        <dbReference type="ARBA" id="ARBA00022723"/>
    </source>
</evidence>
<protein>
    <recommendedName>
        <fullName evidence="9">Fe2OG dioxygenase domain-containing protein</fullName>
    </recommendedName>
</protein>
<sequence length="335" mass="37561">MQSNIRSASTKALTGKHFMDIGKVDLSGVEPGTRGWDEARAAVTASLVAHGCVVIAHDALSPELQRPLFDRAMPEIFALPVETRQRNVSSKGKFRGYIGTGNWDSVSVDEPTEEGNINDFTGLFWPQGNPEFRDVMLQFGRNLLKLKETVEKMVLESLGVQEENIESHLRSLSHTLRLTHYGALPEDADNRLSMRVHTDFNFSTMVVQHEVEGLEVQTKDGSWLFIQPEPGTVTYQAGEILRVYTIKIKCRHEREGAGLRPCVRTPSNRERFVVVFGCWSREGAVVSAMDELIDADHPQMYNPCRADEFVEFLYSEEGRKCDGDPLKAFCGVARA</sequence>
<dbReference type="AlphaFoldDB" id="A0A5J9UCA1"/>
<evidence type="ECO:0000313" key="7">
    <source>
        <dbReference type="EMBL" id="TVU20800.1"/>
    </source>
</evidence>
<name>A0A5J9UCA1_9POAL</name>
<dbReference type="GO" id="GO:0046872">
    <property type="term" value="F:metal ion binding"/>
    <property type="evidence" value="ECO:0007669"/>
    <property type="project" value="UniProtKB-KW"/>
</dbReference>
<comment type="caution">
    <text evidence="7">The sequence shown here is derived from an EMBL/GenBank/DDBJ whole genome shotgun (WGS) entry which is preliminary data.</text>
</comment>
<evidence type="ECO:0000313" key="8">
    <source>
        <dbReference type="Proteomes" id="UP000324897"/>
    </source>
</evidence>
<dbReference type="Gene3D" id="2.60.120.330">
    <property type="entry name" value="B-lactam Antibiotic, Isopenicillin N Synthase, Chain"/>
    <property type="match status" value="1"/>
</dbReference>
<proteinExistence type="predicted"/>
<feature type="domain" description="Non-haem dioxygenase N-terminal" evidence="6">
    <location>
        <begin position="24"/>
        <end position="103"/>
    </location>
</feature>
<evidence type="ECO:0000259" key="6">
    <source>
        <dbReference type="Pfam" id="PF14226"/>
    </source>
</evidence>
<dbReference type="GO" id="GO:0016491">
    <property type="term" value="F:oxidoreductase activity"/>
    <property type="evidence" value="ECO:0007669"/>
    <property type="project" value="UniProtKB-KW"/>
</dbReference>
<gene>
    <name evidence="7" type="ORF">EJB05_30396</name>
</gene>
<dbReference type="EMBL" id="RWGY01000026">
    <property type="protein sequence ID" value="TVU20800.1"/>
    <property type="molecule type" value="Genomic_DNA"/>
</dbReference>
<dbReference type="InterPro" id="IPR050231">
    <property type="entry name" value="Iron_ascorbate_oxido_reductase"/>
</dbReference>
<organism evidence="7 8">
    <name type="scientific">Eragrostis curvula</name>
    <name type="common">weeping love grass</name>
    <dbReference type="NCBI Taxonomy" id="38414"/>
    <lineage>
        <taxon>Eukaryota</taxon>
        <taxon>Viridiplantae</taxon>
        <taxon>Streptophyta</taxon>
        <taxon>Embryophyta</taxon>
        <taxon>Tracheophyta</taxon>
        <taxon>Spermatophyta</taxon>
        <taxon>Magnoliopsida</taxon>
        <taxon>Liliopsida</taxon>
        <taxon>Poales</taxon>
        <taxon>Poaceae</taxon>
        <taxon>PACMAD clade</taxon>
        <taxon>Chloridoideae</taxon>
        <taxon>Eragrostideae</taxon>
        <taxon>Eragrostidinae</taxon>
        <taxon>Eragrostis</taxon>
    </lineage>
</organism>
<keyword evidence="4" id="KW-0408">Iron</keyword>
<evidence type="ECO:0000256" key="4">
    <source>
        <dbReference type="ARBA" id="ARBA00023004"/>
    </source>
</evidence>